<organism evidence="2 3">
    <name type="scientific">Nocardia aurea</name>
    <dbReference type="NCBI Taxonomy" id="2144174"/>
    <lineage>
        <taxon>Bacteria</taxon>
        <taxon>Bacillati</taxon>
        <taxon>Actinomycetota</taxon>
        <taxon>Actinomycetes</taxon>
        <taxon>Mycobacteriales</taxon>
        <taxon>Nocardiaceae</taxon>
        <taxon>Nocardia</taxon>
    </lineage>
</organism>
<keyword evidence="3" id="KW-1185">Reference proteome</keyword>
<evidence type="ECO:0000259" key="1">
    <source>
        <dbReference type="Pfam" id="PF13577"/>
    </source>
</evidence>
<dbReference type="InterPro" id="IPR032710">
    <property type="entry name" value="NTF2-like_dom_sf"/>
</dbReference>
<evidence type="ECO:0000313" key="3">
    <source>
        <dbReference type="Proteomes" id="UP001551695"/>
    </source>
</evidence>
<accession>A0ABV3FRD0</accession>
<evidence type="ECO:0000313" key="2">
    <source>
        <dbReference type="EMBL" id="MEV0707992.1"/>
    </source>
</evidence>
<dbReference type="RefSeq" id="WP_357782178.1">
    <property type="nucleotide sequence ID" value="NZ_JBFAKC010000004.1"/>
</dbReference>
<dbReference type="Gene3D" id="3.10.450.50">
    <property type="match status" value="1"/>
</dbReference>
<comment type="caution">
    <text evidence="2">The sequence shown here is derived from an EMBL/GenBank/DDBJ whole genome shotgun (WGS) entry which is preliminary data.</text>
</comment>
<dbReference type="Proteomes" id="UP001551695">
    <property type="component" value="Unassembled WGS sequence"/>
</dbReference>
<proteinExistence type="predicted"/>
<feature type="domain" description="SnoaL-like" evidence="1">
    <location>
        <begin position="9"/>
        <end position="134"/>
    </location>
</feature>
<dbReference type="Pfam" id="PF13577">
    <property type="entry name" value="SnoaL_4"/>
    <property type="match status" value="1"/>
</dbReference>
<dbReference type="SUPFAM" id="SSF54427">
    <property type="entry name" value="NTF2-like"/>
    <property type="match status" value="1"/>
</dbReference>
<sequence>MTDLSAQLRELTDRAAIIDLAVAYAAAVDNRDWDALAALFADDAHWEHPAGKQRHEGPAAIVAYIGNAIEKLDATQHLNGNHVVTVRGDDAEHSCYYHAQHIRRGTEGGDNFLAGGTYDDRLRRTPDGWRFVSRSVRGVWADGNPAVLGLRS</sequence>
<dbReference type="CDD" id="cd00531">
    <property type="entry name" value="NTF2_like"/>
    <property type="match status" value="1"/>
</dbReference>
<name>A0ABV3FRD0_9NOCA</name>
<gene>
    <name evidence="2" type="ORF">AB0I48_10540</name>
</gene>
<dbReference type="EMBL" id="JBFAKC010000004">
    <property type="protein sequence ID" value="MEV0707992.1"/>
    <property type="molecule type" value="Genomic_DNA"/>
</dbReference>
<reference evidence="2 3" key="1">
    <citation type="submission" date="2024-06" db="EMBL/GenBank/DDBJ databases">
        <title>The Natural Products Discovery Center: Release of the First 8490 Sequenced Strains for Exploring Actinobacteria Biosynthetic Diversity.</title>
        <authorList>
            <person name="Kalkreuter E."/>
            <person name="Kautsar S.A."/>
            <person name="Yang D."/>
            <person name="Bader C.D."/>
            <person name="Teijaro C.N."/>
            <person name="Fluegel L."/>
            <person name="Davis C.M."/>
            <person name="Simpson J.R."/>
            <person name="Lauterbach L."/>
            <person name="Steele A.D."/>
            <person name="Gui C."/>
            <person name="Meng S."/>
            <person name="Li G."/>
            <person name="Viehrig K."/>
            <person name="Ye F."/>
            <person name="Su P."/>
            <person name="Kiefer A.F."/>
            <person name="Nichols A."/>
            <person name="Cepeda A.J."/>
            <person name="Yan W."/>
            <person name="Fan B."/>
            <person name="Jiang Y."/>
            <person name="Adhikari A."/>
            <person name="Zheng C.-J."/>
            <person name="Schuster L."/>
            <person name="Cowan T.M."/>
            <person name="Smanski M.J."/>
            <person name="Chevrette M.G."/>
            <person name="De Carvalho L.P.S."/>
            <person name="Shen B."/>
        </authorList>
    </citation>
    <scope>NUCLEOTIDE SEQUENCE [LARGE SCALE GENOMIC DNA]</scope>
    <source>
        <strain evidence="2 3">NPDC050403</strain>
    </source>
</reference>
<dbReference type="InterPro" id="IPR037401">
    <property type="entry name" value="SnoaL-like"/>
</dbReference>
<protein>
    <submittedName>
        <fullName evidence="2">Nuclear transport factor 2 family protein</fullName>
    </submittedName>
</protein>